<feature type="region of interest" description="Disordered" evidence="1">
    <location>
        <begin position="17"/>
        <end position="63"/>
    </location>
</feature>
<evidence type="ECO:0000256" key="1">
    <source>
        <dbReference type="SAM" id="MobiDB-lite"/>
    </source>
</evidence>
<organism evidence="2 3">
    <name type="scientific">Thalassovita mangrovi</name>
    <dbReference type="NCBI Taxonomy" id="2692236"/>
    <lineage>
        <taxon>Bacteria</taxon>
        <taxon>Pseudomonadati</taxon>
        <taxon>Pseudomonadota</taxon>
        <taxon>Alphaproteobacteria</taxon>
        <taxon>Rhodobacterales</taxon>
        <taxon>Roseobacteraceae</taxon>
        <taxon>Thalassovita</taxon>
    </lineage>
</organism>
<protein>
    <submittedName>
        <fullName evidence="2">Uncharacterized protein</fullName>
    </submittedName>
</protein>
<dbReference type="Proteomes" id="UP000479043">
    <property type="component" value="Unassembled WGS sequence"/>
</dbReference>
<gene>
    <name evidence="2" type="ORF">GR167_04710</name>
</gene>
<keyword evidence="3" id="KW-1185">Reference proteome</keyword>
<proteinExistence type="predicted"/>
<dbReference type="EMBL" id="WWEN01000002">
    <property type="protein sequence ID" value="MYM54594.1"/>
    <property type="molecule type" value="Genomic_DNA"/>
</dbReference>
<sequence>MLDVFLMLVAMAAQGAGEARSSSMAEVAAEPAPVTESAAPTEQAAAQAAPQPAPQPAPEVPSGKFTTAQEVRPILGMTKANWIAVREYDGQDIVYFTQLLSWRCGLNAIRYSFNDGPIQVYPLPPCHDDTASPNALIDDEAMPIMGLAPGSVQKVYVEIFYDDMTTDSASFERKAVLMP</sequence>
<feature type="compositionally biased region" description="Low complexity" evidence="1">
    <location>
        <begin position="21"/>
        <end position="50"/>
    </location>
</feature>
<comment type="caution">
    <text evidence="2">The sequence shown here is derived from an EMBL/GenBank/DDBJ whole genome shotgun (WGS) entry which is preliminary data.</text>
</comment>
<dbReference type="AlphaFoldDB" id="A0A6L8LF07"/>
<dbReference type="RefSeq" id="WP_160972279.1">
    <property type="nucleotide sequence ID" value="NZ_WWEN01000002.1"/>
</dbReference>
<name>A0A6L8LF07_9RHOB</name>
<accession>A0A6L8LF07</accession>
<reference evidence="2 3" key="1">
    <citation type="submission" date="2020-01" db="EMBL/GenBank/DDBJ databases">
        <authorList>
            <person name="Chen S."/>
        </authorList>
    </citation>
    <scope>NUCLEOTIDE SEQUENCE [LARGE SCALE GENOMIC DNA]</scope>
    <source>
        <strain evidence="2 3">GS-10</strain>
    </source>
</reference>
<evidence type="ECO:0000313" key="3">
    <source>
        <dbReference type="Proteomes" id="UP000479043"/>
    </source>
</evidence>
<evidence type="ECO:0000313" key="2">
    <source>
        <dbReference type="EMBL" id="MYM54594.1"/>
    </source>
</evidence>